<comment type="caution">
    <text evidence="1">The sequence shown here is derived from an EMBL/GenBank/DDBJ whole genome shotgun (WGS) entry which is preliminary data.</text>
</comment>
<evidence type="ECO:0000313" key="1">
    <source>
        <dbReference type="EMBL" id="GIX73429.1"/>
    </source>
</evidence>
<dbReference type="EMBL" id="BPLR01019952">
    <property type="protein sequence ID" value="GIX73429.1"/>
    <property type="molecule type" value="Genomic_DNA"/>
</dbReference>
<name>A0AAV4MN87_CAEEX</name>
<dbReference type="Proteomes" id="UP001054945">
    <property type="component" value="Unassembled WGS sequence"/>
</dbReference>
<organism evidence="1 2">
    <name type="scientific">Caerostris extrusa</name>
    <name type="common">Bark spider</name>
    <name type="synonym">Caerostris bankana</name>
    <dbReference type="NCBI Taxonomy" id="172846"/>
    <lineage>
        <taxon>Eukaryota</taxon>
        <taxon>Metazoa</taxon>
        <taxon>Ecdysozoa</taxon>
        <taxon>Arthropoda</taxon>
        <taxon>Chelicerata</taxon>
        <taxon>Arachnida</taxon>
        <taxon>Araneae</taxon>
        <taxon>Araneomorphae</taxon>
        <taxon>Entelegynae</taxon>
        <taxon>Araneoidea</taxon>
        <taxon>Araneidae</taxon>
        <taxon>Caerostris</taxon>
    </lineage>
</organism>
<reference evidence="1 2" key="1">
    <citation type="submission" date="2021-06" db="EMBL/GenBank/DDBJ databases">
        <title>Caerostris extrusa draft genome.</title>
        <authorList>
            <person name="Kono N."/>
            <person name="Arakawa K."/>
        </authorList>
    </citation>
    <scope>NUCLEOTIDE SEQUENCE [LARGE SCALE GENOMIC DNA]</scope>
</reference>
<protein>
    <submittedName>
        <fullName evidence="1">Uncharacterized protein</fullName>
    </submittedName>
</protein>
<dbReference type="AlphaFoldDB" id="A0AAV4MN87"/>
<proteinExistence type="predicted"/>
<accession>A0AAV4MN87</accession>
<gene>
    <name evidence="1" type="ORF">CEXT_45611</name>
</gene>
<sequence>MEFYCRRSQGSRLGQGFNDNLKNVAPLPNHSSELQSGQQVQLAHATTCSVCGQMLLLENSAQIDLRSLCIVKAQ</sequence>
<evidence type="ECO:0000313" key="2">
    <source>
        <dbReference type="Proteomes" id="UP001054945"/>
    </source>
</evidence>
<keyword evidence="2" id="KW-1185">Reference proteome</keyword>